<dbReference type="InterPro" id="IPR012296">
    <property type="entry name" value="Nuclease_put_TT1808"/>
</dbReference>
<reference evidence="2 3" key="1">
    <citation type="submission" date="2008-07" db="EMBL/GenBank/DDBJ databases">
        <authorList>
            <person name="Tandeau de Marsac N."/>
            <person name="Ferriera S."/>
            <person name="Johnson J."/>
            <person name="Kravitz S."/>
            <person name="Beeson K."/>
            <person name="Sutton G."/>
            <person name="Rogers Y.-H."/>
            <person name="Friedman R."/>
            <person name="Frazier M."/>
            <person name="Venter J.C."/>
        </authorList>
    </citation>
    <scope>NUCLEOTIDE SEQUENCE [LARGE SCALE GENOMIC DNA]</scope>
    <source>
        <strain evidence="2 3">PCC 7420</strain>
    </source>
</reference>
<dbReference type="Pfam" id="PF05685">
    <property type="entry name" value="Uma2"/>
    <property type="match status" value="1"/>
</dbReference>
<evidence type="ECO:0000313" key="3">
    <source>
        <dbReference type="Proteomes" id="UP000003835"/>
    </source>
</evidence>
<evidence type="ECO:0000313" key="2">
    <source>
        <dbReference type="EMBL" id="EDX75981.1"/>
    </source>
</evidence>
<dbReference type="PANTHER" id="PTHR34107">
    <property type="entry name" value="SLL0198 PROTEIN-RELATED"/>
    <property type="match status" value="1"/>
</dbReference>
<dbReference type="HOGENOM" id="CLU_076312_3_0_3"/>
<organism evidence="2 3">
    <name type="scientific">Coleofasciculus chthonoplastes PCC 7420</name>
    <dbReference type="NCBI Taxonomy" id="118168"/>
    <lineage>
        <taxon>Bacteria</taxon>
        <taxon>Bacillati</taxon>
        <taxon>Cyanobacteriota</taxon>
        <taxon>Cyanophyceae</taxon>
        <taxon>Coleofasciculales</taxon>
        <taxon>Coleofasciculaceae</taxon>
        <taxon>Coleofasciculus</taxon>
    </lineage>
</organism>
<dbReference type="PANTHER" id="PTHR34107:SF7">
    <property type="entry name" value="SLR2092 PROTEIN"/>
    <property type="match status" value="1"/>
</dbReference>
<keyword evidence="3" id="KW-1185">Reference proteome</keyword>
<sequence length="169" mass="19333">MELTAEGDLIIMPPTGGESGIRNSDLNADLVIWNRQTRLGYVFDSSTIFKLPNGAKRSPDVSWVIRERWEALSAEDRRRFPPLCPDFVIELRSETDSLPPLQRKMEEYLANGLRLGWLLDPQTPLAEIYRPDREVETLNFSTQQISPSLSGELVLPEFILDLTSIFHFE</sequence>
<gene>
    <name evidence="2" type="ORF">MC7420_5415</name>
</gene>
<accession>B4VPY1</accession>
<dbReference type="Proteomes" id="UP000003835">
    <property type="component" value="Unassembled WGS sequence"/>
</dbReference>
<feature type="domain" description="Putative restriction endonuclease" evidence="1">
    <location>
        <begin position="2"/>
        <end position="161"/>
    </location>
</feature>
<dbReference type="CDD" id="cd06260">
    <property type="entry name" value="DUF820-like"/>
    <property type="match status" value="1"/>
</dbReference>
<dbReference type="EMBL" id="DS989847">
    <property type="protein sequence ID" value="EDX75981.1"/>
    <property type="molecule type" value="Genomic_DNA"/>
</dbReference>
<dbReference type="STRING" id="118168.MC7420_5415"/>
<proteinExistence type="predicted"/>
<dbReference type="Gene3D" id="3.90.1570.10">
    <property type="entry name" value="tt1808, chain A"/>
    <property type="match status" value="1"/>
</dbReference>
<dbReference type="InterPro" id="IPR008538">
    <property type="entry name" value="Uma2"/>
</dbReference>
<dbReference type="InterPro" id="IPR011335">
    <property type="entry name" value="Restrct_endonuc-II-like"/>
</dbReference>
<name>B4VPY1_9CYAN</name>
<protein>
    <recommendedName>
        <fullName evidence="1">Putative restriction endonuclease domain-containing protein</fullName>
    </recommendedName>
</protein>
<dbReference type="eggNOG" id="COG4636">
    <property type="taxonomic scope" value="Bacteria"/>
</dbReference>
<evidence type="ECO:0000259" key="1">
    <source>
        <dbReference type="Pfam" id="PF05685"/>
    </source>
</evidence>
<dbReference type="AlphaFoldDB" id="B4VPY1"/>
<dbReference type="SUPFAM" id="SSF52980">
    <property type="entry name" value="Restriction endonuclease-like"/>
    <property type="match status" value="1"/>
</dbReference>